<gene>
    <name evidence="2" type="ORF">OW255_20355</name>
</gene>
<feature type="transmembrane region" description="Helical" evidence="1">
    <location>
        <begin position="251"/>
        <end position="269"/>
    </location>
</feature>
<keyword evidence="3" id="KW-1185">Reference proteome</keyword>
<dbReference type="RefSeq" id="WP_268115164.1">
    <property type="nucleotide sequence ID" value="NZ_CP113524.1"/>
</dbReference>
<feature type="transmembrane region" description="Helical" evidence="1">
    <location>
        <begin position="366"/>
        <end position="397"/>
    </location>
</feature>
<accession>A0ABY7ABR7</accession>
<feature type="transmembrane region" description="Helical" evidence="1">
    <location>
        <begin position="84"/>
        <end position="105"/>
    </location>
</feature>
<feature type="transmembrane region" description="Helical" evidence="1">
    <location>
        <begin position="220"/>
        <end position="239"/>
    </location>
</feature>
<keyword evidence="1" id="KW-0472">Membrane</keyword>
<dbReference type="NCBIfam" id="NF038403">
    <property type="entry name" value="perm_prefix_1"/>
    <property type="match status" value="1"/>
</dbReference>
<organism evidence="2 3">
    <name type="scientific">Lacrimispora xylanolytica</name>
    <dbReference type="NCBI Taxonomy" id="29375"/>
    <lineage>
        <taxon>Bacteria</taxon>
        <taxon>Bacillati</taxon>
        <taxon>Bacillota</taxon>
        <taxon>Clostridia</taxon>
        <taxon>Lachnospirales</taxon>
        <taxon>Lachnospiraceae</taxon>
        <taxon>Lacrimispora</taxon>
    </lineage>
</organism>
<feature type="transmembrane region" description="Helical" evidence="1">
    <location>
        <begin position="409"/>
        <end position="427"/>
    </location>
</feature>
<proteinExistence type="predicted"/>
<evidence type="ECO:0000256" key="1">
    <source>
        <dbReference type="SAM" id="Phobius"/>
    </source>
</evidence>
<dbReference type="InterPro" id="IPR047928">
    <property type="entry name" value="Perm_prefix_1"/>
</dbReference>
<keyword evidence="1" id="KW-1133">Transmembrane helix</keyword>
<reference evidence="2" key="1">
    <citation type="submission" date="2022-11" db="EMBL/GenBank/DDBJ databases">
        <title>Lacrimispora xylanolytica sy1, complete genome.</title>
        <authorList>
            <person name="Choi S."/>
        </authorList>
    </citation>
    <scope>NUCLEOTIDE SEQUENCE</scope>
    <source>
        <strain evidence="2">Sy1</strain>
    </source>
</reference>
<dbReference type="EMBL" id="CP113524">
    <property type="protein sequence ID" value="WAJ23869.1"/>
    <property type="molecule type" value="Genomic_DNA"/>
</dbReference>
<feature type="transmembrane region" description="Helical" evidence="1">
    <location>
        <begin position="447"/>
        <end position="465"/>
    </location>
</feature>
<feature type="transmembrane region" description="Helical" evidence="1">
    <location>
        <begin position="168"/>
        <end position="191"/>
    </location>
</feature>
<evidence type="ECO:0000313" key="2">
    <source>
        <dbReference type="EMBL" id="WAJ23869.1"/>
    </source>
</evidence>
<feature type="transmembrane region" description="Helical" evidence="1">
    <location>
        <begin position="111"/>
        <end position="130"/>
    </location>
</feature>
<feature type="transmembrane region" description="Helical" evidence="1">
    <location>
        <begin position="142"/>
        <end position="162"/>
    </location>
</feature>
<keyword evidence="1" id="KW-0812">Transmembrane</keyword>
<evidence type="ECO:0000313" key="3">
    <source>
        <dbReference type="Proteomes" id="UP001163115"/>
    </source>
</evidence>
<feature type="transmembrane region" description="Helical" evidence="1">
    <location>
        <begin position="198"/>
        <end position="214"/>
    </location>
</feature>
<sequence>MSKTSPDSQVTHFLNEVTDQISYKPLRPSIRQELESHIQDRMEDYESQGFTREDAESQSLKDMGDALTIGIELNEAHRIQKSPLLLFITAFLLLTGFVFSSLVIWSPVQTVYALLYYIPGVILLVFIVLKGYPLFIRYRRKLAIFIGFLYLLQISLFILSLFSGRRFGIVNTSFFATLLLVPVITTLLYFFRHSKKTLLAIFVGCTYAWLPFMYTSSWFIWESAIIIFLLSTFGTVCFMIHREIIKGRKKYLYSAALGLLLFLGSPLLLSDSGKRTVENFLFPQHSVNRTLDDTYNAILIQELLSRTPLNHGLELTPDEMMDYGTGAWYFTRITSKKQGYDPKSVHYNVEDVTLWDILPQHYYNNYIISVFILMYGWIAGLMFIGVIGAFFFLLFTIISKIHGHLASSLAFACGQCLLWQTVFYLLGNFGYQYSNFPNLPLISEGKLSIIFNMLLLGMIFSAYRFDHVIEEPVNYKPIIS</sequence>
<name>A0ABY7ABR7_9FIRM</name>
<dbReference type="Proteomes" id="UP001163115">
    <property type="component" value="Chromosome"/>
</dbReference>
<protein>
    <submittedName>
        <fullName evidence="2">Permease prefix domain 1-containing protein</fullName>
    </submittedName>
</protein>